<dbReference type="GO" id="GO:0009435">
    <property type="term" value="P:NAD+ biosynthetic process"/>
    <property type="evidence" value="ECO:0007669"/>
    <property type="project" value="InterPro"/>
</dbReference>
<dbReference type="InterPro" id="IPR022412">
    <property type="entry name" value="Quinolinate_PRibosylTrfase_N"/>
</dbReference>
<evidence type="ECO:0000256" key="2">
    <source>
        <dbReference type="ARBA" id="ARBA00009400"/>
    </source>
</evidence>
<proteinExistence type="inferred from homology"/>
<evidence type="ECO:0000256" key="6">
    <source>
        <dbReference type="ARBA" id="ARBA00022679"/>
    </source>
</evidence>
<feature type="domain" description="Quinolinate phosphoribosyl transferase N-terminal" evidence="8">
    <location>
        <begin position="105"/>
        <end position="190"/>
    </location>
</feature>
<evidence type="ECO:0000256" key="3">
    <source>
        <dbReference type="ARBA" id="ARBA00011944"/>
    </source>
</evidence>
<accession>A0AAE0EW78</accession>
<feature type="domain" description="Quinolinate phosphoribosyl transferase C-terminal" evidence="7">
    <location>
        <begin position="244"/>
        <end position="346"/>
    </location>
</feature>
<sequence length="349" mass="37721">MTWTLHPVPAPVTSLSLTRQTTVSSCKPLSLVSRVRARSIQPRSSDLRLLKTSFQPFHFSLKRTAHITAMATSDPCTVPPPAHPDYSIEQVIDLALTEDAGDIGDITSLATIPPDDQGVASFLAKADGVLAGAAVANMVFQAVDPELKAEWAVVDGAEITKGMRIGEVRGSVHSLLRAERVALNFMQRMSGVATATKRMADAAQPARILETRKTVPGLRLLDKWSVLIVAARTTAWVLTRACKYLAERNLALPIEVETRTMDEVREVVQVMDAMGDDERSRIVRVMLDNMSLEQMTEAVGIIGGRCDTEASGNVTMETVNAIGQTGVTYISSGALTHSVIALDISMNIE</sequence>
<dbReference type="CDD" id="cd01572">
    <property type="entry name" value="QPRTase"/>
    <property type="match status" value="1"/>
</dbReference>
<name>A0AAE0EW78_9CHLO</name>
<evidence type="ECO:0000313" key="9">
    <source>
        <dbReference type="EMBL" id="KAK3243128.1"/>
    </source>
</evidence>
<dbReference type="GO" id="GO:0034213">
    <property type="term" value="P:quinolinate catabolic process"/>
    <property type="evidence" value="ECO:0007669"/>
    <property type="project" value="TreeGrafter"/>
</dbReference>
<dbReference type="InterPro" id="IPR027277">
    <property type="entry name" value="NadC/ModD"/>
</dbReference>
<dbReference type="Pfam" id="PF02749">
    <property type="entry name" value="QRPTase_N"/>
    <property type="match status" value="1"/>
</dbReference>
<evidence type="ECO:0000256" key="4">
    <source>
        <dbReference type="ARBA" id="ARBA00022642"/>
    </source>
</evidence>
<keyword evidence="10" id="KW-1185">Reference proteome</keyword>
<feature type="domain" description="Quinolinate phosphoribosyl transferase C-terminal" evidence="7">
    <location>
        <begin position="192"/>
        <end position="229"/>
    </location>
</feature>
<keyword evidence="5" id="KW-0328">Glycosyltransferase</keyword>
<dbReference type="SUPFAM" id="SSF51690">
    <property type="entry name" value="Nicotinate/Quinolinate PRTase C-terminal domain-like"/>
    <property type="match status" value="1"/>
</dbReference>
<dbReference type="InterPro" id="IPR013785">
    <property type="entry name" value="Aldolase_TIM"/>
</dbReference>
<dbReference type="GO" id="GO:0004514">
    <property type="term" value="F:nicotinate-nucleotide diphosphorylase (carboxylating) activity"/>
    <property type="evidence" value="ECO:0007669"/>
    <property type="project" value="UniProtKB-EC"/>
</dbReference>
<dbReference type="AlphaFoldDB" id="A0AAE0EW78"/>
<gene>
    <name evidence="9" type="ORF">CYMTET_47208</name>
</gene>
<dbReference type="InterPro" id="IPR036068">
    <property type="entry name" value="Nicotinate_pribotase-like_C"/>
</dbReference>
<dbReference type="Proteomes" id="UP001190700">
    <property type="component" value="Unassembled WGS sequence"/>
</dbReference>
<dbReference type="GO" id="GO:0005737">
    <property type="term" value="C:cytoplasm"/>
    <property type="evidence" value="ECO:0007669"/>
    <property type="project" value="TreeGrafter"/>
</dbReference>
<comment type="caution">
    <text evidence="9">The sequence shown here is derived from an EMBL/GenBank/DDBJ whole genome shotgun (WGS) entry which is preliminary data.</text>
</comment>
<organism evidence="9 10">
    <name type="scientific">Cymbomonas tetramitiformis</name>
    <dbReference type="NCBI Taxonomy" id="36881"/>
    <lineage>
        <taxon>Eukaryota</taxon>
        <taxon>Viridiplantae</taxon>
        <taxon>Chlorophyta</taxon>
        <taxon>Pyramimonadophyceae</taxon>
        <taxon>Pyramimonadales</taxon>
        <taxon>Pyramimonadaceae</taxon>
        <taxon>Cymbomonas</taxon>
    </lineage>
</organism>
<evidence type="ECO:0000259" key="8">
    <source>
        <dbReference type="Pfam" id="PF02749"/>
    </source>
</evidence>
<dbReference type="Pfam" id="PF01729">
    <property type="entry name" value="QRPTase_C"/>
    <property type="match status" value="2"/>
</dbReference>
<dbReference type="FunFam" id="3.90.1170.20:FF:000001">
    <property type="entry name" value="Nicotinate-nucleotide diphosphorylase (Carboxylating)"/>
    <property type="match status" value="1"/>
</dbReference>
<dbReference type="InterPro" id="IPR037128">
    <property type="entry name" value="Quinolinate_PRibosylTase_N_sf"/>
</dbReference>
<evidence type="ECO:0000313" key="10">
    <source>
        <dbReference type="Proteomes" id="UP001190700"/>
    </source>
</evidence>
<keyword evidence="6" id="KW-0808">Transferase</keyword>
<dbReference type="EMBL" id="LGRX02033084">
    <property type="protein sequence ID" value="KAK3243128.1"/>
    <property type="molecule type" value="Genomic_DNA"/>
</dbReference>
<dbReference type="Gene3D" id="3.20.20.70">
    <property type="entry name" value="Aldolase class I"/>
    <property type="match status" value="1"/>
</dbReference>
<dbReference type="SUPFAM" id="SSF54675">
    <property type="entry name" value="Nicotinate/Quinolinate PRTase N-terminal domain-like"/>
    <property type="match status" value="1"/>
</dbReference>
<evidence type="ECO:0000259" key="7">
    <source>
        <dbReference type="Pfam" id="PF01729"/>
    </source>
</evidence>
<reference evidence="9 10" key="1">
    <citation type="journal article" date="2015" name="Genome Biol. Evol.">
        <title>Comparative Genomics of a Bacterivorous Green Alga Reveals Evolutionary Causalities and Consequences of Phago-Mixotrophic Mode of Nutrition.</title>
        <authorList>
            <person name="Burns J.A."/>
            <person name="Paasch A."/>
            <person name="Narechania A."/>
            <person name="Kim E."/>
        </authorList>
    </citation>
    <scope>NUCLEOTIDE SEQUENCE [LARGE SCALE GENOMIC DNA]</scope>
    <source>
        <strain evidence="9 10">PLY_AMNH</strain>
    </source>
</reference>
<evidence type="ECO:0000256" key="1">
    <source>
        <dbReference type="ARBA" id="ARBA00004893"/>
    </source>
</evidence>
<protein>
    <recommendedName>
        <fullName evidence="3">nicotinate-nucleotide diphosphorylase (carboxylating)</fullName>
        <ecNumber evidence="3">2.4.2.19</ecNumber>
    </recommendedName>
</protein>
<dbReference type="PANTHER" id="PTHR32179:SF3">
    <property type="entry name" value="NICOTINATE-NUCLEOTIDE PYROPHOSPHORYLASE [CARBOXYLATING]"/>
    <property type="match status" value="1"/>
</dbReference>
<evidence type="ECO:0000256" key="5">
    <source>
        <dbReference type="ARBA" id="ARBA00022676"/>
    </source>
</evidence>
<dbReference type="InterPro" id="IPR004393">
    <property type="entry name" value="NadC"/>
</dbReference>
<dbReference type="EC" id="2.4.2.19" evidence="3"/>
<dbReference type="PANTHER" id="PTHR32179">
    <property type="entry name" value="NICOTINATE-NUCLEOTIDE PYROPHOSPHORYLASE [CARBOXYLATING]"/>
    <property type="match status" value="1"/>
</dbReference>
<dbReference type="InterPro" id="IPR002638">
    <property type="entry name" value="Quinolinate_PRibosylTrfase_C"/>
</dbReference>
<comment type="similarity">
    <text evidence="2">Belongs to the NadC/ModD family.</text>
</comment>
<keyword evidence="4" id="KW-0662">Pyridine nucleotide biosynthesis</keyword>
<comment type="pathway">
    <text evidence="1">Cofactor biosynthesis; NAD(+) biosynthesis; nicotinate D-ribonucleotide from quinolinate: step 1/1.</text>
</comment>
<dbReference type="Gene3D" id="3.90.1170.20">
    <property type="entry name" value="Quinolinate phosphoribosyl transferase, N-terminal domain"/>
    <property type="match status" value="1"/>
</dbReference>